<evidence type="ECO:0008006" key="3">
    <source>
        <dbReference type="Google" id="ProtNLM"/>
    </source>
</evidence>
<dbReference type="AlphaFoldDB" id="A0A5J5F789"/>
<dbReference type="Pfam" id="PF17233">
    <property type="entry name" value="DUF5308"/>
    <property type="match status" value="1"/>
</dbReference>
<dbReference type="Proteomes" id="UP000326924">
    <property type="component" value="Unassembled WGS sequence"/>
</dbReference>
<evidence type="ECO:0000313" key="1">
    <source>
        <dbReference type="EMBL" id="KAA8912461.1"/>
    </source>
</evidence>
<reference evidence="1 2" key="1">
    <citation type="submission" date="2019-09" db="EMBL/GenBank/DDBJ databases">
        <title>Draft genome of the ectomycorrhizal ascomycete Sphaerosporella brunnea.</title>
        <authorList>
            <consortium name="DOE Joint Genome Institute"/>
            <person name="Benucci G.M."/>
            <person name="Marozzi G."/>
            <person name="Antonielli L."/>
            <person name="Sanchez S."/>
            <person name="Marco P."/>
            <person name="Wang X."/>
            <person name="Falini L.B."/>
            <person name="Barry K."/>
            <person name="Haridas S."/>
            <person name="Lipzen A."/>
            <person name="Labutti K."/>
            <person name="Grigoriev I.V."/>
            <person name="Murat C."/>
            <person name="Martin F."/>
            <person name="Albertini E."/>
            <person name="Donnini D."/>
            <person name="Bonito G."/>
        </authorList>
    </citation>
    <scope>NUCLEOTIDE SEQUENCE [LARGE SCALE GENOMIC DNA]</scope>
    <source>
        <strain evidence="1 2">Sb_GMNB300</strain>
    </source>
</reference>
<dbReference type="InParanoid" id="A0A5J5F789"/>
<comment type="caution">
    <text evidence="1">The sequence shown here is derived from an EMBL/GenBank/DDBJ whole genome shotgun (WGS) entry which is preliminary data.</text>
</comment>
<proteinExistence type="predicted"/>
<evidence type="ECO:0000313" key="2">
    <source>
        <dbReference type="Proteomes" id="UP000326924"/>
    </source>
</evidence>
<sequence length="135" mass="13705">MSSTSSLKSHFSSLAPAPLSATITDSTGHVILASSGSAAASSSSSSHQSAALSQAFISAHDTASRMGLGEPLRVSIATRHGLVVVQTGEAVQGEMVVGTVVAPEEREAEARVASWGVHEVVGRVARVVGEGRREG</sequence>
<dbReference type="EMBL" id="VXIS01000024">
    <property type="protein sequence ID" value="KAA8912461.1"/>
    <property type="molecule type" value="Genomic_DNA"/>
</dbReference>
<gene>
    <name evidence="1" type="ORF">FN846DRAFT_933194</name>
</gene>
<protein>
    <recommendedName>
        <fullName evidence="3">Roadblock/LAMTOR2 domain-containing protein</fullName>
    </recommendedName>
</protein>
<accession>A0A5J5F789</accession>
<keyword evidence="2" id="KW-1185">Reference proteome</keyword>
<dbReference type="OrthoDB" id="5305418at2759"/>
<dbReference type="InterPro" id="IPR035186">
    <property type="entry name" value="DUF5308"/>
</dbReference>
<name>A0A5J5F789_9PEZI</name>
<organism evidence="1 2">
    <name type="scientific">Sphaerosporella brunnea</name>
    <dbReference type="NCBI Taxonomy" id="1250544"/>
    <lineage>
        <taxon>Eukaryota</taxon>
        <taxon>Fungi</taxon>
        <taxon>Dikarya</taxon>
        <taxon>Ascomycota</taxon>
        <taxon>Pezizomycotina</taxon>
        <taxon>Pezizomycetes</taxon>
        <taxon>Pezizales</taxon>
        <taxon>Pyronemataceae</taxon>
        <taxon>Sphaerosporella</taxon>
    </lineage>
</organism>